<evidence type="ECO:0000313" key="6">
    <source>
        <dbReference type="Proteomes" id="UP000283374"/>
    </source>
</evidence>
<name>A0A413RQG5_9CELL</name>
<feature type="region of interest" description="Disordered" evidence="2">
    <location>
        <begin position="31"/>
        <end position="83"/>
    </location>
</feature>
<dbReference type="Proteomes" id="UP000283374">
    <property type="component" value="Unassembled WGS sequence"/>
</dbReference>
<dbReference type="EMBL" id="QWKP01000104">
    <property type="protein sequence ID" value="RHA44232.1"/>
    <property type="molecule type" value="Genomic_DNA"/>
</dbReference>
<feature type="signal peptide" evidence="3">
    <location>
        <begin position="1"/>
        <end position="33"/>
    </location>
</feature>
<comment type="caution">
    <text evidence="5">The sequence shown here is derived from an EMBL/GenBank/DDBJ whole genome shotgun (WGS) entry which is preliminary data.</text>
</comment>
<dbReference type="AlphaFoldDB" id="A0A413RQG5"/>
<evidence type="ECO:0000256" key="3">
    <source>
        <dbReference type="SAM" id="SignalP"/>
    </source>
</evidence>
<feature type="domain" description="DUF4349" evidence="4">
    <location>
        <begin position="76"/>
        <end position="234"/>
    </location>
</feature>
<dbReference type="PROSITE" id="PS51257">
    <property type="entry name" value="PROKAR_LIPOPROTEIN"/>
    <property type="match status" value="1"/>
</dbReference>
<dbReference type="OrthoDB" id="186919at2"/>
<keyword evidence="3" id="KW-0732">Signal</keyword>
<feature type="non-terminal residue" evidence="5">
    <location>
        <position position="236"/>
    </location>
</feature>
<evidence type="ECO:0000256" key="2">
    <source>
        <dbReference type="SAM" id="MobiDB-lite"/>
    </source>
</evidence>
<organism evidence="5 6">
    <name type="scientific">Cellulomonas rhizosphaerae</name>
    <dbReference type="NCBI Taxonomy" id="2293719"/>
    <lineage>
        <taxon>Bacteria</taxon>
        <taxon>Bacillati</taxon>
        <taxon>Actinomycetota</taxon>
        <taxon>Actinomycetes</taxon>
        <taxon>Micrococcales</taxon>
        <taxon>Cellulomonadaceae</taxon>
        <taxon>Cellulomonas</taxon>
    </lineage>
</organism>
<evidence type="ECO:0000313" key="5">
    <source>
        <dbReference type="EMBL" id="RHA44232.1"/>
    </source>
</evidence>
<dbReference type="Pfam" id="PF14257">
    <property type="entry name" value="DUF4349"/>
    <property type="match status" value="1"/>
</dbReference>
<evidence type="ECO:0000259" key="4">
    <source>
        <dbReference type="Pfam" id="PF14257"/>
    </source>
</evidence>
<keyword evidence="1" id="KW-0175">Coiled coil</keyword>
<evidence type="ECO:0000256" key="1">
    <source>
        <dbReference type="SAM" id="Coils"/>
    </source>
</evidence>
<feature type="chain" id="PRO_5039672532" evidence="3">
    <location>
        <begin position="34"/>
        <end position="236"/>
    </location>
</feature>
<sequence>MTTSTARPTHRAGAALAGAALLAALLAGCSASSGDSASSADVPAAAAGGGNSAGDAASAEDGGDKSSTLEASGEQRQVVQTGDLDLRVKDARKATDAVVTRVEAVGGRVDDRSEQATTEDSAGSASLVVRIPANQVTPVIDSLDTIGTVDRIDLKATDVTGAAQDLDARIHALEVSVDRMDALLAKATTSKDIIEAESALTERQSSLEQLQAERNRLADQVSLSTLTLNIYGPDVA</sequence>
<dbReference type="RefSeq" id="WP_158580665.1">
    <property type="nucleotide sequence ID" value="NZ_QWKP01000104.1"/>
</dbReference>
<keyword evidence="6" id="KW-1185">Reference proteome</keyword>
<dbReference type="InterPro" id="IPR025645">
    <property type="entry name" value="DUF4349"/>
</dbReference>
<accession>A0A413RQG5</accession>
<feature type="coiled-coil region" evidence="1">
    <location>
        <begin position="193"/>
        <end position="220"/>
    </location>
</feature>
<gene>
    <name evidence="5" type="ORF">D1825_02360</name>
</gene>
<feature type="compositionally biased region" description="Low complexity" evidence="2">
    <location>
        <begin position="31"/>
        <end position="46"/>
    </location>
</feature>
<reference evidence="5 6" key="1">
    <citation type="submission" date="2018-08" db="EMBL/GenBank/DDBJ databases">
        <title>Cellulomonas rhizosphaerae sp. nov., a novel actinomycete isolated from soil.</title>
        <authorList>
            <person name="Tian Y."/>
        </authorList>
    </citation>
    <scope>NUCLEOTIDE SEQUENCE [LARGE SCALE GENOMIC DNA]</scope>
    <source>
        <strain evidence="5 6">NEAU-TCZ24</strain>
    </source>
</reference>
<protein>
    <submittedName>
        <fullName evidence="5">DUF4349 domain-containing protein</fullName>
    </submittedName>
</protein>
<feature type="compositionally biased region" description="Polar residues" evidence="2">
    <location>
        <begin position="68"/>
        <end position="80"/>
    </location>
</feature>
<proteinExistence type="predicted"/>